<keyword evidence="3" id="KW-0067">ATP-binding</keyword>
<sequence length="64" mass="7187">MKRALNDTIITGVPTTIDYHKLILEIEDFKTGNVDTAFIQKHEEELSEPQDMVVSTPVTELVAT</sequence>
<proteinExistence type="predicted"/>
<comment type="caution">
    <text evidence="5">The sequence shown here is derived from an EMBL/GenBank/DDBJ whole genome shotgun (WGS) entry which is preliminary data.</text>
</comment>
<keyword evidence="2" id="KW-0547">Nucleotide-binding</keyword>
<dbReference type="PROSITE" id="PS50979">
    <property type="entry name" value="BC"/>
    <property type="match status" value="1"/>
</dbReference>
<dbReference type="PANTHER" id="PTHR48095:SF2">
    <property type="entry name" value="BIOTIN CARBOXYLASE, CHLOROPLASTIC"/>
    <property type="match status" value="1"/>
</dbReference>
<evidence type="ECO:0000313" key="5">
    <source>
        <dbReference type="EMBL" id="KMZ73364.1"/>
    </source>
</evidence>
<gene>
    <name evidence="5" type="ORF">ZOSMA_14G01290</name>
</gene>
<dbReference type="GO" id="GO:0016874">
    <property type="term" value="F:ligase activity"/>
    <property type="evidence" value="ECO:0007669"/>
    <property type="project" value="UniProtKB-KW"/>
</dbReference>
<dbReference type="SUPFAM" id="SSF51246">
    <property type="entry name" value="Rudiment single hybrid motif"/>
    <property type="match status" value="1"/>
</dbReference>
<dbReference type="InterPro" id="IPR011764">
    <property type="entry name" value="Biotin_carboxylation_dom"/>
</dbReference>
<evidence type="ECO:0000313" key="6">
    <source>
        <dbReference type="Proteomes" id="UP000036987"/>
    </source>
</evidence>
<evidence type="ECO:0000256" key="3">
    <source>
        <dbReference type="ARBA" id="ARBA00022840"/>
    </source>
</evidence>
<evidence type="ECO:0000256" key="2">
    <source>
        <dbReference type="ARBA" id="ARBA00022741"/>
    </source>
</evidence>
<evidence type="ECO:0000259" key="4">
    <source>
        <dbReference type="PROSITE" id="PS50979"/>
    </source>
</evidence>
<evidence type="ECO:0000256" key="1">
    <source>
        <dbReference type="ARBA" id="ARBA00022598"/>
    </source>
</evidence>
<dbReference type="OrthoDB" id="196847at2759"/>
<dbReference type="Proteomes" id="UP000036987">
    <property type="component" value="Unassembled WGS sequence"/>
</dbReference>
<feature type="domain" description="Biotin carboxylation" evidence="4">
    <location>
        <begin position="1"/>
        <end position="44"/>
    </location>
</feature>
<dbReference type="InterPro" id="IPR051602">
    <property type="entry name" value="ACC_Biotin_Carboxylase"/>
</dbReference>
<protein>
    <recommendedName>
        <fullName evidence="4">Biotin carboxylation domain-containing protein</fullName>
    </recommendedName>
</protein>
<dbReference type="Gene3D" id="3.30.470.20">
    <property type="entry name" value="ATP-grasp fold, B domain"/>
    <property type="match status" value="1"/>
</dbReference>
<dbReference type="InterPro" id="IPR005482">
    <property type="entry name" value="Biotin_COase_C"/>
</dbReference>
<dbReference type="AlphaFoldDB" id="A0A0K9PWR2"/>
<dbReference type="PANTHER" id="PTHR48095">
    <property type="entry name" value="PYRUVATE CARBOXYLASE SUBUNIT A"/>
    <property type="match status" value="1"/>
</dbReference>
<dbReference type="InterPro" id="IPR011054">
    <property type="entry name" value="Rudment_hybrid_motif"/>
</dbReference>
<organism evidence="5 6">
    <name type="scientific">Zostera marina</name>
    <name type="common">Eelgrass</name>
    <dbReference type="NCBI Taxonomy" id="29655"/>
    <lineage>
        <taxon>Eukaryota</taxon>
        <taxon>Viridiplantae</taxon>
        <taxon>Streptophyta</taxon>
        <taxon>Embryophyta</taxon>
        <taxon>Tracheophyta</taxon>
        <taxon>Spermatophyta</taxon>
        <taxon>Magnoliopsida</taxon>
        <taxon>Liliopsida</taxon>
        <taxon>Zosteraceae</taxon>
        <taxon>Zostera</taxon>
    </lineage>
</organism>
<dbReference type="Pfam" id="PF02785">
    <property type="entry name" value="Biotin_carb_C"/>
    <property type="match status" value="1"/>
</dbReference>
<keyword evidence="6" id="KW-1185">Reference proteome</keyword>
<dbReference type="GO" id="GO:0005524">
    <property type="term" value="F:ATP binding"/>
    <property type="evidence" value="ECO:0007669"/>
    <property type="project" value="UniProtKB-KW"/>
</dbReference>
<name>A0A0K9PWR2_ZOSMR</name>
<reference evidence="6" key="1">
    <citation type="journal article" date="2016" name="Nature">
        <title>The genome of the seagrass Zostera marina reveals angiosperm adaptation to the sea.</title>
        <authorList>
            <person name="Olsen J.L."/>
            <person name="Rouze P."/>
            <person name="Verhelst B."/>
            <person name="Lin Y.-C."/>
            <person name="Bayer T."/>
            <person name="Collen J."/>
            <person name="Dattolo E."/>
            <person name="De Paoli E."/>
            <person name="Dittami S."/>
            <person name="Maumus F."/>
            <person name="Michel G."/>
            <person name="Kersting A."/>
            <person name="Lauritano C."/>
            <person name="Lohaus R."/>
            <person name="Toepel M."/>
            <person name="Tonon T."/>
            <person name="Vanneste K."/>
            <person name="Amirebrahimi M."/>
            <person name="Brakel J."/>
            <person name="Bostroem C."/>
            <person name="Chovatia M."/>
            <person name="Grimwood J."/>
            <person name="Jenkins J.W."/>
            <person name="Jueterbock A."/>
            <person name="Mraz A."/>
            <person name="Stam W.T."/>
            <person name="Tice H."/>
            <person name="Bornberg-Bauer E."/>
            <person name="Green P.J."/>
            <person name="Pearson G.A."/>
            <person name="Procaccini G."/>
            <person name="Duarte C.M."/>
            <person name="Schmutz J."/>
            <person name="Reusch T.B.H."/>
            <person name="Van de Peer Y."/>
        </authorList>
    </citation>
    <scope>NUCLEOTIDE SEQUENCE [LARGE SCALE GENOMIC DNA]</scope>
    <source>
        <strain evidence="6">cv. Finnish</strain>
    </source>
</reference>
<keyword evidence="1" id="KW-0436">Ligase</keyword>
<dbReference type="EMBL" id="LFYR01000585">
    <property type="protein sequence ID" value="KMZ73364.1"/>
    <property type="molecule type" value="Genomic_DNA"/>
</dbReference>
<accession>A0A0K9PWR2</accession>
<dbReference type="STRING" id="29655.A0A0K9PWR2"/>